<dbReference type="Gene3D" id="3.40.640.10">
    <property type="entry name" value="Type I PLP-dependent aspartate aminotransferase-like (Major domain)"/>
    <property type="match status" value="1"/>
</dbReference>
<dbReference type="NCBIfam" id="TIGR01979">
    <property type="entry name" value="sufS"/>
    <property type="match status" value="1"/>
</dbReference>
<dbReference type="AlphaFoldDB" id="A0A839IKC9"/>
<dbReference type="PIRSF" id="PIRSF005572">
    <property type="entry name" value="NifS"/>
    <property type="match status" value="1"/>
</dbReference>
<dbReference type="Proteomes" id="UP000565262">
    <property type="component" value="Unassembled WGS sequence"/>
</dbReference>
<dbReference type="Gene3D" id="3.90.1150.10">
    <property type="entry name" value="Aspartate Aminotransferase, domain 1"/>
    <property type="match status" value="1"/>
</dbReference>
<evidence type="ECO:0000256" key="6">
    <source>
        <dbReference type="ARBA" id="ARBA00050776"/>
    </source>
</evidence>
<comment type="cofactor">
    <cofactor evidence="1 7">
        <name>pyridoxal 5'-phosphate</name>
        <dbReference type="ChEBI" id="CHEBI:597326"/>
    </cofactor>
</comment>
<dbReference type="EC" id="2.8.1.7" evidence="8"/>
<evidence type="ECO:0000256" key="8">
    <source>
        <dbReference type="RuleBase" id="RU004506"/>
    </source>
</evidence>
<keyword evidence="4 8" id="KW-0808">Transferase</keyword>
<evidence type="ECO:0000256" key="1">
    <source>
        <dbReference type="ARBA" id="ARBA00001933"/>
    </source>
</evidence>
<dbReference type="EMBL" id="JACJFM010000001">
    <property type="protein sequence ID" value="MBB1485174.1"/>
    <property type="molecule type" value="Genomic_DNA"/>
</dbReference>
<keyword evidence="11" id="KW-1185">Reference proteome</keyword>
<dbReference type="PROSITE" id="PS00595">
    <property type="entry name" value="AA_TRANSFER_CLASS_5"/>
    <property type="match status" value="1"/>
</dbReference>
<dbReference type="PANTHER" id="PTHR43586">
    <property type="entry name" value="CYSTEINE DESULFURASE"/>
    <property type="match status" value="1"/>
</dbReference>
<dbReference type="CDD" id="cd06453">
    <property type="entry name" value="SufS_like"/>
    <property type="match status" value="1"/>
</dbReference>
<dbReference type="InterPro" id="IPR010970">
    <property type="entry name" value="Cys_dSase_SufS"/>
</dbReference>
<evidence type="ECO:0000256" key="7">
    <source>
        <dbReference type="RuleBase" id="RU004504"/>
    </source>
</evidence>
<evidence type="ECO:0000313" key="11">
    <source>
        <dbReference type="Proteomes" id="UP000565262"/>
    </source>
</evidence>
<reference evidence="10 11" key="1">
    <citation type="submission" date="2020-08" db="EMBL/GenBank/DDBJ databases">
        <title>Oceanospirillum sp. nov. isolated from marine sediment.</title>
        <authorList>
            <person name="Ji X."/>
        </authorList>
    </citation>
    <scope>NUCLEOTIDE SEQUENCE [LARGE SCALE GENOMIC DNA]</scope>
    <source>
        <strain evidence="10 11">D5</strain>
    </source>
</reference>
<evidence type="ECO:0000256" key="5">
    <source>
        <dbReference type="ARBA" id="ARBA00022898"/>
    </source>
</evidence>
<evidence type="ECO:0000256" key="4">
    <source>
        <dbReference type="ARBA" id="ARBA00022679"/>
    </source>
</evidence>
<evidence type="ECO:0000259" key="9">
    <source>
        <dbReference type="Pfam" id="PF00266"/>
    </source>
</evidence>
<protein>
    <recommendedName>
        <fullName evidence="8">Cysteine desulfurase</fullName>
        <ecNumber evidence="8">2.8.1.7</ecNumber>
    </recommendedName>
</protein>
<dbReference type="RefSeq" id="WP_182806951.1">
    <property type="nucleotide sequence ID" value="NZ_JACJFM010000001.1"/>
</dbReference>
<comment type="caution">
    <text evidence="10">The sequence shown here is derived from an EMBL/GenBank/DDBJ whole genome shotgun (WGS) entry which is preliminary data.</text>
</comment>
<dbReference type="GO" id="GO:0030170">
    <property type="term" value="F:pyridoxal phosphate binding"/>
    <property type="evidence" value="ECO:0007669"/>
    <property type="project" value="UniProtKB-UniRule"/>
</dbReference>
<dbReference type="InterPro" id="IPR016454">
    <property type="entry name" value="Cysteine_dSase"/>
</dbReference>
<comment type="catalytic activity">
    <reaction evidence="6 8">
        <text>(sulfur carrier)-H + L-cysteine = (sulfur carrier)-SH + L-alanine</text>
        <dbReference type="Rhea" id="RHEA:43892"/>
        <dbReference type="Rhea" id="RHEA-COMP:14737"/>
        <dbReference type="Rhea" id="RHEA-COMP:14739"/>
        <dbReference type="ChEBI" id="CHEBI:29917"/>
        <dbReference type="ChEBI" id="CHEBI:35235"/>
        <dbReference type="ChEBI" id="CHEBI:57972"/>
        <dbReference type="ChEBI" id="CHEBI:64428"/>
        <dbReference type="EC" id="2.8.1.7"/>
    </reaction>
</comment>
<name>A0A839IKC9_9GAMM</name>
<dbReference type="InterPro" id="IPR015424">
    <property type="entry name" value="PyrdxlP-dep_Trfase"/>
</dbReference>
<keyword evidence="5 8" id="KW-0663">Pyridoxal phosphate</keyword>
<evidence type="ECO:0000313" key="10">
    <source>
        <dbReference type="EMBL" id="MBB1485174.1"/>
    </source>
</evidence>
<evidence type="ECO:0000256" key="2">
    <source>
        <dbReference type="ARBA" id="ARBA00002824"/>
    </source>
</evidence>
<dbReference type="PANTHER" id="PTHR43586:SF8">
    <property type="entry name" value="CYSTEINE DESULFURASE 1, CHLOROPLASTIC"/>
    <property type="match status" value="1"/>
</dbReference>
<organism evidence="10 11">
    <name type="scientific">Oceanospirillum sediminis</name>
    <dbReference type="NCBI Taxonomy" id="2760088"/>
    <lineage>
        <taxon>Bacteria</taxon>
        <taxon>Pseudomonadati</taxon>
        <taxon>Pseudomonadota</taxon>
        <taxon>Gammaproteobacteria</taxon>
        <taxon>Oceanospirillales</taxon>
        <taxon>Oceanospirillaceae</taxon>
        <taxon>Oceanospirillum</taxon>
    </lineage>
</organism>
<dbReference type="SUPFAM" id="SSF53383">
    <property type="entry name" value="PLP-dependent transferases"/>
    <property type="match status" value="1"/>
</dbReference>
<feature type="domain" description="Aminotransferase class V" evidence="9">
    <location>
        <begin position="39"/>
        <end position="407"/>
    </location>
</feature>
<dbReference type="InterPro" id="IPR020578">
    <property type="entry name" value="Aminotrans_V_PyrdxlP_BS"/>
</dbReference>
<comment type="function">
    <text evidence="2 8">Catalyzes the removal of elemental sulfur and selenium atoms from L-cysteine, L-cystine, L-selenocysteine, and L-selenocystine to produce L-alanine.</text>
</comment>
<dbReference type="Pfam" id="PF00266">
    <property type="entry name" value="Aminotran_5"/>
    <property type="match status" value="1"/>
</dbReference>
<dbReference type="GO" id="GO:0006534">
    <property type="term" value="P:cysteine metabolic process"/>
    <property type="evidence" value="ECO:0007669"/>
    <property type="project" value="UniProtKB-UniRule"/>
</dbReference>
<comment type="similarity">
    <text evidence="3 8">Belongs to the class-V pyridoxal-phosphate-dependent aminotransferase family. Csd subfamily.</text>
</comment>
<dbReference type="InterPro" id="IPR015422">
    <property type="entry name" value="PyrdxlP-dep_Trfase_small"/>
</dbReference>
<dbReference type="InterPro" id="IPR015421">
    <property type="entry name" value="PyrdxlP-dep_Trfase_major"/>
</dbReference>
<dbReference type="InterPro" id="IPR000192">
    <property type="entry name" value="Aminotrans_V_dom"/>
</dbReference>
<gene>
    <name evidence="10" type="ORF">H4O21_00885</name>
</gene>
<dbReference type="GO" id="GO:0031071">
    <property type="term" value="F:cysteine desulfurase activity"/>
    <property type="evidence" value="ECO:0007669"/>
    <property type="project" value="UniProtKB-UniRule"/>
</dbReference>
<evidence type="ECO:0000256" key="3">
    <source>
        <dbReference type="ARBA" id="ARBA00010447"/>
    </source>
</evidence>
<proteinExistence type="inferred from homology"/>
<sequence length="419" mass="46171">MNAIAPKHGYSEAQLAQEMLALREQFPLLNRTVHGKPLVYFDNGATVQKPEAVIESMNQYYRELNSNIHRGVHYLSGEATDAYEQAREKVRQFINARSSKEVIFVRGTTEAINLVANTFGRQLSEGDEVIVSMMEHHANIVPWQLLRDQLGIVLKVIPVDEDGELDMAALNAMISDKTRLISVTHISNALGTINPVKQITQLAHLHEIPVLLDGAQAVPHTKVDVQDLDCDFYAFSGHKMYGPTGVGILYGKETMLEKLPPWQGGGDMIDHVSFEETTFADLPHKFEAGTPAIAEGIGLGVACDWLTNAGLDKIAAWEDILLKYATEQMNEIPGMRIIGNAEQKAGVISFVMDGVHAQDLGVLIDQLGVAIRTGHHCAMPVLHHFGVNATARASFGLYNTKEEIDVFIAAMNRARDMLL</sequence>
<accession>A0A839IKC9</accession>